<proteinExistence type="predicted"/>
<feature type="domain" description="DUF5631" evidence="2">
    <location>
        <begin position="296"/>
        <end position="391"/>
    </location>
</feature>
<evidence type="ECO:0000259" key="2">
    <source>
        <dbReference type="Pfam" id="PF18645"/>
    </source>
</evidence>
<dbReference type="RefSeq" id="WP_065014590.1">
    <property type="nucleotide sequence ID" value="NZ_LZKJ01000108.1"/>
</dbReference>
<evidence type="ECO:0000313" key="5">
    <source>
        <dbReference type="Proteomes" id="UP000093592"/>
    </source>
</evidence>
<reference evidence="5" key="1">
    <citation type="submission" date="2016-06" db="EMBL/GenBank/DDBJ databases">
        <authorList>
            <person name="Sutton G."/>
            <person name="Brinkac L."/>
            <person name="Sanka R."/>
            <person name="Adams M."/>
            <person name="Lau E."/>
            <person name="Sam S."/>
            <person name="Sreng N."/>
            <person name="Him V."/>
            <person name="Kerleguer A."/>
            <person name="Cheng S."/>
        </authorList>
    </citation>
    <scope>NUCLEOTIDE SEQUENCE [LARGE SCALE GENOMIC DNA]</scope>
    <source>
        <strain evidence="5">E861</strain>
    </source>
</reference>
<dbReference type="InterPro" id="IPR040604">
    <property type="entry name" value="DUF5632"/>
</dbReference>
<feature type="region of interest" description="Disordered" evidence="1">
    <location>
        <begin position="148"/>
        <end position="190"/>
    </location>
</feature>
<evidence type="ECO:0000256" key="1">
    <source>
        <dbReference type="SAM" id="MobiDB-lite"/>
    </source>
</evidence>
<dbReference type="EMBL" id="LZKJ01000108">
    <property type="protein sequence ID" value="OBI46415.1"/>
    <property type="molecule type" value="Genomic_DNA"/>
</dbReference>
<evidence type="ECO:0000313" key="4">
    <source>
        <dbReference type="EMBL" id="OBI46415.1"/>
    </source>
</evidence>
<protein>
    <recommendedName>
        <fullName evidence="6">Vegetative cell wall protein</fullName>
    </recommendedName>
</protein>
<dbReference type="AlphaFoldDB" id="A0A1A2Z840"/>
<dbReference type="OrthoDB" id="4764211at2"/>
<dbReference type="Pfam" id="PF18646">
    <property type="entry name" value="DUF5632"/>
    <property type="match status" value="1"/>
</dbReference>
<feature type="domain" description="DUF5632" evidence="3">
    <location>
        <begin position="187"/>
        <end position="267"/>
    </location>
</feature>
<dbReference type="Proteomes" id="UP000093592">
    <property type="component" value="Unassembled WGS sequence"/>
</dbReference>
<name>A0A1A2Z840_9MYCO</name>
<evidence type="ECO:0000259" key="3">
    <source>
        <dbReference type="Pfam" id="PF18646"/>
    </source>
</evidence>
<organism evidence="4 5">
    <name type="scientific">Mycobacterium kyorinense</name>
    <dbReference type="NCBI Taxonomy" id="487514"/>
    <lineage>
        <taxon>Bacteria</taxon>
        <taxon>Bacillati</taxon>
        <taxon>Actinomycetota</taxon>
        <taxon>Actinomycetes</taxon>
        <taxon>Mycobacteriales</taxon>
        <taxon>Mycobacteriaceae</taxon>
        <taxon>Mycobacterium</taxon>
    </lineage>
</organism>
<dbReference type="Pfam" id="PF18645">
    <property type="entry name" value="DUF5631"/>
    <property type="match status" value="1"/>
</dbReference>
<evidence type="ECO:0008006" key="6">
    <source>
        <dbReference type="Google" id="ProtNLM"/>
    </source>
</evidence>
<dbReference type="InterPro" id="IPR040833">
    <property type="entry name" value="DUF5631"/>
</dbReference>
<gene>
    <name evidence="4" type="ORF">A5707_21570</name>
</gene>
<accession>A0A1A2Z840</accession>
<comment type="caution">
    <text evidence="4">The sequence shown here is derived from an EMBL/GenBank/DDBJ whole genome shotgun (WGS) entry which is preliminary data.</text>
</comment>
<sequence>MAIFGRNTARRRLRRAARESLAIPAFGSAVDCTPWVTDGLWPAELSTITPENAAVARYLRADLERIARSANEELRGIRRAGIVGPALQAAESRVVDTARGVAVERVAAALRRLGKTVQDLPTQYLPPVAAEPRDGPSHDDTQQLPIITAPLADRPPPESYRSTRPASFPRRTSDPSAAGDADSGEPESDQDRLQRLVEFMARQEPGLRWAAGDRENRTTVVATDIAHGWIPPGIAVPADVRLLPPQRRTGSAAELLGPTTVSVTYAPGDHLGWSFGWATEFDPTASSLKSRRLPPVDDLGWLLCGATHWREGLPHLVHTLAKAGAARTGILEPEIDELREHLDTARLQLLAQYPHVDHALLLNCLLLAATEGIASGDRLTANYHFAWYQALNTTRPQSLN</sequence>